<dbReference type="SUPFAM" id="SSF53756">
    <property type="entry name" value="UDP-Glycosyltransferase/glycogen phosphorylase"/>
    <property type="match status" value="1"/>
</dbReference>
<dbReference type="PANTHER" id="PTHR45947:SF3">
    <property type="entry name" value="SULFOQUINOVOSYL TRANSFERASE SQD2"/>
    <property type="match status" value="1"/>
</dbReference>
<reference evidence="3 4" key="1">
    <citation type="journal article" date="2023" name="ISME J.">
        <title>Thermophilic Dehalococcoidia with unusual traits shed light on an unexpected past.</title>
        <authorList>
            <person name="Palmer M."/>
            <person name="Covington J.K."/>
            <person name="Zhou E.M."/>
            <person name="Thomas S.C."/>
            <person name="Habib N."/>
            <person name="Seymour C.O."/>
            <person name="Lai D."/>
            <person name="Johnston J."/>
            <person name="Hashimi A."/>
            <person name="Jiao J.Y."/>
            <person name="Muok A.R."/>
            <person name="Liu L."/>
            <person name="Xian W.D."/>
            <person name="Zhi X.Y."/>
            <person name="Li M.M."/>
            <person name="Silva L.P."/>
            <person name="Bowen B.P."/>
            <person name="Louie K."/>
            <person name="Briegel A."/>
            <person name="Pett-Ridge J."/>
            <person name="Weber P.K."/>
            <person name="Tocheva E.I."/>
            <person name="Woyke T."/>
            <person name="Northen T.R."/>
            <person name="Mayali X."/>
            <person name="Li W.J."/>
            <person name="Hedlund B.P."/>
        </authorList>
    </citation>
    <scope>NUCLEOTIDE SEQUENCE [LARGE SCALE GENOMIC DNA]</scope>
    <source>
        <strain evidence="3 4">YIM 72310</strain>
    </source>
</reference>
<evidence type="ECO:0000259" key="1">
    <source>
        <dbReference type="Pfam" id="PF00534"/>
    </source>
</evidence>
<gene>
    <name evidence="3" type="ORF">O0235_07770</name>
</gene>
<keyword evidence="4" id="KW-1185">Reference proteome</keyword>
<dbReference type="InterPro" id="IPR028098">
    <property type="entry name" value="Glyco_trans_4-like_N"/>
</dbReference>
<protein>
    <submittedName>
        <fullName evidence="3">Glycosyltransferase</fullName>
        <ecNumber evidence="3">2.4.-.-</ecNumber>
    </submittedName>
</protein>
<evidence type="ECO:0000313" key="3">
    <source>
        <dbReference type="EMBL" id="WBL37463.1"/>
    </source>
</evidence>
<evidence type="ECO:0000313" key="4">
    <source>
        <dbReference type="Proteomes" id="UP001212803"/>
    </source>
</evidence>
<keyword evidence="3" id="KW-0808">Transferase</keyword>
<dbReference type="EMBL" id="CP115149">
    <property type="protein sequence ID" value="WBL37463.1"/>
    <property type="molecule type" value="Genomic_DNA"/>
</dbReference>
<dbReference type="InterPro" id="IPR050194">
    <property type="entry name" value="Glycosyltransferase_grp1"/>
</dbReference>
<dbReference type="PANTHER" id="PTHR45947">
    <property type="entry name" value="SULFOQUINOVOSYL TRANSFERASE SQD2"/>
    <property type="match status" value="1"/>
</dbReference>
<dbReference type="Pfam" id="PF13439">
    <property type="entry name" value="Glyco_transf_4"/>
    <property type="match status" value="1"/>
</dbReference>
<accession>A0ABY7MA77</accession>
<organism evidence="3 4">
    <name type="scientific">Tepidiforma flava</name>
    <dbReference type="NCBI Taxonomy" id="3004094"/>
    <lineage>
        <taxon>Bacteria</taxon>
        <taxon>Bacillati</taxon>
        <taxon>Chloroflexota</taxon>
        <taxon>Tepidiformia</taxon>
        <taxon>Tepidiformales</taxon>
        <taxon>Tepidiformaceae</taxon>
        <taxon>Tepidiforma</taxon>
    </lineage>
</organism>
<dbReference type="EC" id="2.4.-.-" evidence="3"/>
<feature type="domain" description="Glycosyl transferase family 1" evidence="1">
    <location>
        <begin position="203"/>
        <end position="372"/>
    </location>
</feature>
<proteinExistence type="predicted"/>
<feature type="domain" description="Glycosyltransferase subfamily 4-like N-terminal" evidence="2">
    <location>
        <begin position="22"/>
        <end position="196"/>
    </location>
</feature>
<evidence type="ECO:0000259" key="2">
    <source>
        <dbReference type="Pfam" id="PF13439"/>
    </source>
</evidence>
<dbReference type="Pfam" id="PF00534">
    <property type="entry name" value="Glycos_transf_1"/>
    <property type="match status" value="1"/>
</dbReference>
<keyword evidence="3" id="KW-0328">Glycosyltransferase</keyword>
<sequence>MRIAMVSAHTSPLAPLGGRETGGMNVYVLELSRELASLGYEVDIFTRRDGLLPAVEPIAPRLRLVRIDAGPPAPIEKEAIIGHLPEFVRNLHAFACDAPGYDLIHSHYWQSGWAGTILARRLRLPHVVMFHTLGEVKNRARFGEAEPTLRIRHERTIARRADAIVTASGHERQLLERYYGADPARMHTVPCGIDLDLFQPLPRETCRASLGLPLDRPVLLWVGRLEKLKGLEILLDAVAGLERRDALLLILGGDDRAAPLRAELEAQAARLGLADRVRFTGAVDHAELPRYYSAADVCVVPSFYESFGLVAVEAMACGTPVVASRVGGLQSTVIDGVTGYLIPWRCPEPFTEKLDVLLANPELRANFGRAARASVERFRWSTVGLRIADVYDAALARFARHEPPAGRPFAPEAWEAAVIASGG</sequence>
<dbReference type="RefSeq" id="WP_270057976.1">
    <property type="nucleotide sequence ID" value="NZ_CP115149.1"/>
</dbReference>
<dbReference type="InterPro" id="IPR001296">
    <property type="entry name" value="Glyco_trans_1"/>
</dbReference>
<dbReference type="GO" id="GO:0016757">
    <property type="term" value="F:glycosyltransferase activity"/>
    <property type="evidence" value="ECO:0007669"/>
    <property type="project" value="UniProtKB-KW"/>
</dbReference>
<dbReference type="Gene3D" id="3.40.50.2000">
    <property type="entry name" value="Glycogen Phosphorylase B"/>
    <property type="match status" value="2"/>
</dbReference>
<dbReference type="Proteomes" id="UP001212803">
    <property type="component" value="Chromosome"/>
</dbReference>
<name>A0ABY7MA77_9CHLR</name>